<name>A0A5M3W3L9_9ACTN</name>
<dbReference type="Pfam" id="PF01636">
    <property type="entry name" value="APH"/>
    <property type="match status" value="1"/>
</dbReference>
<protein>
    <recommendedName>
        <fullName evidence="1">Aminoglycoside phosphotransferase domain-containing protein</fullName>
    </recommendedName>
</protein>
<sequence length="310" mass="33667">MSLSRRAVRLLLDRGLVRAADVHRYGLTARDVSESNGVVLVELGSGQGFAVKDVGTPREGGQGEPDREIALYQAAGGTAMLPRLELHDPDAGLLVLEGVISARRLDRLAAPHDPLDPRWATAFGRTLGAWHRLATGLPLKPARPWLLDLEGPARLPILDRDERLSSLTAAILADRSHLAALSAVGTAWACDTTVHGDIRFSNVLIRTDGDAVLIDWESSGAGDSRWDLAGGIQEYLSSGGTWQPPSGPVKAFLDGYATSRQVDFRQLHAFVACRLLVRALQLITWLDDPTDEVTRHRSLAREVMTWEVAA</sequence>
<dbReference type="SUPFAM" id="SSF56112">
    <property type="entry name" value="Protein kinase-like (PK-like)"/>
    <property type="match status" value="1"/>
</dbReference>
<evidence type="ECO:0000259" key="1">
    <source>
        <dbReference type="Pfam" id="PF01636"/>
    </source>
</evidence>
<dbReference type="AlphaFoldDB" id="A0A5M3W3L9"/>
<dbReference type="EMBL" id="BLAD01000062">
    <property type="protein sequence ID" value="GES02869.1"/>
    <property type="molecule type" value="Genomic_DNA"/>
</dbReference>
<organism evidence="2 3">
    <name type="scientific">Acrocarpospora corrugata</name>
    <dbReference type="NCBI Taxonomy" id="35763"/>
    <lineage>
        <taxon>Bacteria</taxon>
        <taxon>Bacillati</taxon>
        <taxon>Actinomycetota</taxon>
        <taxon>Actinomycetes</taxon>
        <taxon>Streptosporangiales</taxon>
        <taxon>Streptosporangiaceae</taxon>
        <taxon>Acrocarpospora</taxon>
    </lineage>
</organism>
<dbReference type="Proteomes" id="UP000334990">
    <property type="component" value="Unassembled WGS sequence"/>
</dbReference>
<keyword evidence="3" id="KW-1185">Reference proteome</keyword>
<dbReference type="Gene3D" id="3.90.1200.10">
    <property type="match status" value="1"/>
</dbReference>
<reference evidence="2 3" key="1">
    <citation type="submission" date="2019-10" db="EMBL/GenBank/DDBJ databases">
        <title>Whole genome shotgun sequence of Acrocarpospora corrugata NBRC 13972.</title>
        <authorList>
            <person name="Ichikawa N."/>
            <person name="Kimura A."/>
            <person name="Kitahashi Y."/>
            <person name="Komaki H."/>
            <person name="Oguchi A."/>
        </authorList>
    </citation>
    <scope>NUCLEOTIDE SEQUENCE [LARGE SCALE GENOMIC DNA]</scope>
    <source>
        <strain evidence="2 3">NBRC 13972</strain>
    </source>
</reference>
<comment type="caution">
    <text evidence="2">The sequence shown here is derived from an EMBL/GenBank/DDBJ whole genome shotgun (WGS) entry which is preliminary data.</text>
</comment>
<dbReference type="InterPro" id="IPR011009">
    <property type="entry name" value="Kinase-like_dom_sf"/>
</dbReference>
<proteinExistence type="predicted"/>
<gene>
    <name evidence="2" type="ORF">Acor_49350</name>
</gene>
<evidence type="ECO:0000313" key="2">
    <source>
        <dbReference type="EMBL" id="GES02869.1"/>
    </source>
</evidence>
<evidence type="ECO:0000313" key="3">
    <source>
        <dbReference type="Proteomes" id="UP000334990"/>
    </source>
</evidence>
<dbReference type="InterPro" id="IPR002575">
    <property type="entry name" value="Aminoglycoside_PTrfase"/>
</dbReference>
<accession>A0A5M3W3L9</accession>
<dbReference type="RefSeq" id="WP_155339076.1">
    <property type="nucleotide sequence ID" value="NZ_BAAABN010000025.1"/>
</dbReference>
<feature type="domain" description="Aminoglycoside phosphotransferase" evidence="1">
    <location>
        <begin position="35"/>
        <end position="256"/>
    </location>
</feature>
<dbReference type="OrthoDB" id="9797603at2"/>